<dbReference type="AlphaFoldDB" id="A0A6V8NUJ6"/>
<gene>
    <name evidence="3" type="ORF">HKBW3S06_01393</name>
    <name evidence="4" type="ORF">HKBW3S33_01935</name>
</gene>
<evidence type="ECO:0000313" key="4">
    <source>
        <dbReference type="EMBL" id="GFP28520.1"/>
    </source>
</evidence>
<accession>A0A6V8NUJ6</accession>
<organism evidence="3 5">
    <name type="scientific">Candidatus Hakubella thermalkaliphila</name>
    <dbReference type="NCBI Taxonomy" id="2754717"/>
    <lineage>
        <taxon>Bacteria</taxon>
        <taxon>Bacillati</taxon>
        <taxon>Actinomycetota</taxon>
        <taxon>Actinomycetota incertae sedis</taxon>
        <taxon>Candidatus Hakubellales</taxon>
        <taxon>Candidatus Hakubellaceae</taxon>
        <taxon>Candidatus Hakubella</taxon>
    </lineage>
</organism>
<comment type="caution">
    <text evidence="3">The sequence shown here is derived from an EMBL/GenBank/DDBJ whole genome shotgun (WGS) entry which is preliminary data.</text>
</comment>
<feature type="coiled-coil region" evidence="1">
    <location>
        <begin position="70"/>
        <end position="97"/>
    </location>
</feature>
<keyword evidence="6" id="KW-1185">Reference proteome</keyword>
<proteinExistence type="predicted"/>
<evidence type="ECO:0000313" key="6">
    <source>
        <dbReference type="Proteomes" id="UP000591948"/>
    </source>
</evidence>
<dbReference type="Proteomes" id="UP000580051">
    <property type="component" value="Unassembled WGS sequence"/>
</dbReference>
<evidence type="ECO:0000256" key="2">
    <source>
        <dbReference type="SAM" id="Phobius"/>
    </source>
</evidence>
<sequence>MGGEIRERRKRKSSWWSWAISIALLLLLVGIAAWYLLWQKPRAEYAREAKSPIVESMEVEEELDMVEKDYAGQKISVKEAQERLEEILQDAHSVKEKTPQANPPKSLAMVHQQLLEAVDSQMSTLRLYQAYLDKQQDLEETEEWIRSFEETLAEYKEGLKETGYQHYRNLIREYTEKLANKNAEYQEISKSSEEFYNQFSEARTQFQSAMEKVLSQLGPYLDLGPSEAGELPTSS</sequence>
<name>A0A6V8NUJ6_9ACTN</name>
<keyword evidence="2" id="KW-0812">Transmembrane</keyword>
<feature type="coiled-coil region" evidence="1">
    <location>
        <begin position="164"/>
        <end position="191"/>
    </location>
</feature>
<protein>
    <submittedName>
        <fullName evidence="3">Uncharacterized protein</fullName>
    </submittedName>
</protein>
<feature type="transmembrane region" description="Helical" evidence="2">
    <location>
        <begin position="15"/>
        <end position="37"/>
    </location>
</feature>
<dbReference type="EMBL" id="BLRY01000259">
    <property type="protein sequence ID" value="GFP28520.1"/>
    <property type="molecule type" value="Genomic_DNA"/>
</dbReference>
<evidence type="ECO:0000256" key="1">
    <source>
        <dbReference type="SAM" id="Coils"/>
    </source>
</evidence>
<dbReference type="Proteomes" id="UP000591948">
    <property type="component" value="Unassembled WGS sequence"/>
</dbReference>
<reference evidence="5 6" key="1">
    <citation type="journal article" date="2020" name="Front. Microbiol.">
        <title>Single-cell genomics of novel Actinobacteria with the Wood-Ljungdahl pathway discovered in a serpentinizing system.</title>
        <authorList>
            <person name="Merino N."/>
            <person name="Kawai M."/>
            <person name="Boyd E.S."/>
            <person name="Colman D.R."/>
            <person name="McGlynn S.E."/>
            <person name="Nealson K.H."/>
            <person name="Kurokawa K."/>
            <person name="Hongoh Y."/>
        </authorList>
    </citation>
    <scope>NUCLEOTIDE SEQUENCE [LARGE SCALE GENOMIC DNA]</scope>
    <source>
        <strain evidence="3 5">S06</strain>
        <strain evidence="4 6">S33</strain>
    </source>
</reference>
<keyword evidence="1" id="KW-0175">Coiled coil</keyword>
<keyword evidence="2" id="KW-1133">Transmembrane helix</keyword>
<evidence type="ECO:0000313" key="3">
    <source>
        <dbReference type="EMBL" id="GFP22166.1"/>
    </source>
</evidence>
<dbReference type="RefSeq" id="WP_176227204.1">
    <property type="nucleotide sequence ID" value="NZ_BLRV01000243.1"/>
</dbReference>
<dbReference type="EMBL" id="BLRV01000243">
    <property type="protein sequence ID" value="GFP22166.1"/>
    <property type="molecule type" value="Genomic_DNA"/>
</dbReference>
<evidence type="ECO:0000313" key="5">
    <source>
        <dbReference type="Proteomes" id="UP000580051"/>
    </source>
</evidence>
<keyword evidence="2" id="KW-0472">Membrane</keyword>